<evidence type="ECO:0000256" key="1">
    <source>
        <dbReference type="ARBA" id="ARBA00004651"/>
    </source>
</evidence>
<comment type="similarity">
    <text evidence="7">Belongs to the binding-protein-dependent transport system permease family.</text>
</comment>
<dbReference type="PANTHER" id="PTHR43163">
    <property type="entry name" value="DIPEPTIDE TRANSPORT SYSTEM PERMEASE PROTEIN DPPB-RELATED"/>
    <property type="match status" value="1"/>
</dbReference>
<geneLocation type="plasmid" evidence="10">
    <name>II</name>
</geneLocation>
<feature type="transmembrane region" description="Helical" evidence="7">
    <location>
        <begin position="102"/>
        <end position="121"/>
    </location>
</feature>
<dbReference type="AlphaFoldDB" id="A0A068SY55"/>
<evidence type="ECO:0000256" key="3">
    <source>
        <dbReference type="ARBA" id="ARBA00022475"/>
    </source>
</evidence>
<dbReference type="OrthoDB" id="9807402at2"/>
<evidence type="ECO:0000256" key="7">
    <source>
        <dbReference type="RuleBase" id="RU363032"/>
    </source>
</evidence>
<dbReference type="SUPFAM" id="SSF161098">
    <property type="entry name" value="MetI-like"/>
    <property type="match status" value="1"/>
</dbReference>
<dbReference type="KEGG" id="ngg:RG540_PA04500"/>
<dbReference type="CDD" id="cd06261">
    <property type="entry name" value="TM_PBP2"/>
    <property type="match status" value="1"/>
</dbReference>
<dbReference type="Gene3D" id="1.10.3720.10">
    <property type="entry name" value="MetI-like"/>
    <property type="match status" value="1"/>
</dbReference>
<evidence type="ECO:0000313" key="10">
    <source>
        <dbReference type="Proteomes" id="UP000028181"/>
    </source>
</evidence>
<dbReference type="PATRIC" id="fig|1028800.3.peg.5069"/>
<dbReference type="InterPro" id="IPR045621">
    <property type="entry name" value="BPD_transp_1_N"/>
</dbReference>
<dbReference type="InterPro" id="IPR035906">
    <property type="entry name" value="MetI-like_sf"/>
</dbReference>
<dbReference type="InterPro" id="IPR000515">
    <property type="entry name" value="MetI-like"/>
</dbReference>
<evidence type="ECO:0000256" key="6">
    <source>
        <dbReference type="ARBA" id="ARBA00023136"/>
    </source>
</evidence>
<protein>
    <submittedName>
        <fullName evidence="9">ABC-type dipeptide/oligopeptide/nickel transport system, permease component</fullName>
    </submittedName>
</protein>
<dbReference type="PROSITE" id="PS50928">
    <property type="entry name" value="ABC_TM1"/>
    <property type="match status" value="1"/>
</dbReference>
<accession>A0A068SY55</accession>
<keyword evidence="6 7" id="KW-0472">Membrane</keyword>
<comment type="subcellular location">
    <subcellularLocation>
        <location evidence="1 7">Cell membrane</location>
        <topology evidence="1 7">Multi-pass membrane protein</topology>
    </subcellularLocation>
</comment>
<gene>
    <name evidence="9" type="ORF">RG540_PA04500</name>
</gene>
<dbReference type="eggNOG" id="COG0601">
    <property type="taxonomic scope" value="Bacteria"/>
</dbReference>
<dbReference type="RefSeq" id="WP_041366289.1">
    <property type="nucleotide sequence ID" value="NZ_HG938354.1"/>
</dbReference>
<evidence type="ECO:0000256" key="5">
    <source>
        <dbReference type="ARBA" id="ARBA00022989"/>
    </source>
</evidence>
<dbReference type="GO" id="GO:0071916">
    <property type="term" value="F:dipeptide transmembrane transporter activity"/>
    <property type="evidence" value="ECO:0007669"/>
    <property type="project" value="TreeGrafter"/>
</dbReference>
<dbReference type="PANTHER" id="PTHR43163:SF6">
    <property type="entry name" value="DIPEPTIDE TRANSPORT SYSTEM PERMEASE PROTEIN DPPB-RELATED"/>
    <property type="match status" value="1"/>
</dbReference>
<dbReference type="GO" id="GO:0005886">
    <property type="term" value="C:plasma membrane"/>
    <property type="evidence" value="ECO:0007669"/>
    <property type="project" value="UniProtKB-SubCell"/>
</dbReference>
<dbReference type="HOGENOM" id="CLU_036879_0_0_5"/>
<sequence>MTRFWVLKILRTVLTLWFVVTFAFVVLRTSGDPVVALVGADATPEEVEQFRQLWRLDDPLWIQYFRYVIQMATGQFGISYRDGREVIDIIIERVPWTLILGLFSYIGAILIGVPAGIVAAIKRGSTFDNLIMATAVFGFALPNFFLGILMILLFSLSLQWLPSSGTGTVWHLIMPAITLATFTAGTLARFTRSAMLEVLDKLYIRAAAAKGVGYWKRIIFHALPNASIPLVTIIGLNIGELIGGAIVVETVFAWPGVGRLLVTAVSSRDLAVVQGLVLIMAVTMVLANLVVDLLYGLLDPRIRVQN</sequence>
<keyword evidence="4 7" id="KW-0812">Transmembrane</keyword>
<keyword evidence="9" id="KW-0614">Plasmid</keyword>
<feature type="domain" description="ABC transmembrane type-1" evidence="8">
    <location>
        <begin position="94"/>
        <end position="295"/>
    </location>
</feature>
<keyword evidence="3" id="KW-1003">Cell membrane</keyword>
<evidence type="ECO:0000256" key="2">
    <source>
        <dbReference type="ARBA" id="ARBA00022448"/>
    </source>
</evidence>
<dbReference type="Pfam" id="PF19300">
    <property type="entry name" value="BPD_transp_1_N"/>
    <property type="match status" value="1"/>
</dbReference>
<feature type="transmembrane region" description="Helical" evidence="7">
    <location>
        <begin position="133"/>
        <end position="156"/>
    </location>
</feature>
<dbReference type="Pfam" id="PF00528">
    <property type="entry name" value="BPD_transp_1"/>
    <property type="match status" value="1"/>
</dbReference>
<keyword evidence="2 7" id="KW-0813">Transport</keyword>
<name>A0A068SY55_NEOGA</name>
<dbReference type="EMBL" id="HG938354">
    <property type="protein sequence ID" value="CDN51128.1"/>
    <property type="molecule type" value="Genomic_DNA"/>
</dbReference>
<evidence type="ECO:0000259" key="8">
    <source>
        <dbReference type="PROSITE" id="PS50928"/>
    </source>
</evidence>
<evidence type="ECO:0000313" key="9">
    <source>
        <dbReference type="EMBL" id="CDN51128.1"/>
    </source>
</evidence>
<feature type="transmembrane region" description="Helical" evidence="7">
    <location>
        <begin position="168"/>
        <end position="188"/>
    </location>
</feature>
<feature type="transmembrane region" description="Helical" evidence="7">
    <location>
        <begin position="272"/>
        <end position="298"/>
    </location>
</feature>
<dbReference type="Proteomes" id="UP000028181">
    <property type="component" value="Plasmid pHAMBI540a"/>
</dbReference>
<organism evidence="9 10">
    <name type="scientific">Neorhizobium galegae bv. orientalis str. HAMBI 540</name>
    <dbReference type="NCBI Taxonomy" id="1028800"/>
    <lineage>
        <taxon>Bacteria</taxon>
        <taxon>Pseudomonadati</taxon>
        <taxon>Pseudomonadota</taxon>
        <taxon>Alphaproteobacteria</taxon>
        <taxon>Hyphomicrobiales</taxon>
        <taxon>Rhizobiaceae</taxon>
        <taxon>Rhizobium/Agrobacterium group</taxon>
        <taxon>Neorhizobium</taxon>
    </lineage>
</organism>
<dbReference type="GeneID" id="24261065"/>
<reference evidence="10" key="1">
    <citation type="journal article" date="2014" name="BMC Genomics">
        <title>Genome sequencing of two Neorhizobium galegae strains reveals a noeT gene responsible for the unusual acetylation of the nodulation factors.</title>
        <authorList>
            <person name="Osterman J."/>
            <person name="Marsh J."/>
            <person name="Laine P.K."/>
            <person name="Zeng Z."/>
            <person name="Alatalo E."/>
            <person name="Sullivan J.T."/>
            <person name="Young J.P."/>
            <person name="Thomas-Oates J."/>
            <person name="Paulin L."/>
            <person name="Lindstrom K."/>
        </authorList>
    </citation>
    <scope>NUCLEOTIDE SEQUENCE [LARGE SCALE GENOMIC DNA]</scope>
    <source>
        <strain evidence="10">HAMBI 540</strain>
    </source>
</reference>
<keyword evidence="10" id="KW-1185">Reference proteome</keyword>
<evidence type="ECO:0000256" key="4">
    <source>
        <dbReference type="ARBA" id="ARBA00022692"/>
    </source>
</evidence>
<feature type="transmembrane region" description="Helical" evidence="7">
    <location>
        <begin position="226"/>
        <end position="252"/>
    </location>
</feature>
<keyword evidence="5 7" id="KW-1133">Transmembrane helix</keyword>
<proteinExistence type="inferred from homology"/>